<keyword evidence="2" id="KW-1185">Reference proteome</keyword>
<evidence type="ECO:0000313" key="2">
    <source>
        <dbReference type="Proteomes" id="UP000192980"/>
    </source>
</evidence>
<dbReference type="EMBL" id="FXAU01000001">
    <property type="protein sequence ID" value="SMG12993.1"/>
    <property type="molecule type" value="Genomic_DNA"/>
</dbReference>
<dbReference type="RefSeq" id="WP_200811740.1">
    <property type="nucleotide sequence ID" value="NZ_FXAU01000001.1"/>
</dbReference>
<dbReference type="Proteomes" id="UP000192980">
    <property type="component" value="Unassembled WGS sequence"/>
</dbReference>
<reference evidence="1 2" key="1">
    <citation type="submission" date="2017-04" db="EMBL/GenBank/DDBJ databases">
        <authorList>
            <person name="Afonso C.L."/>
            <person name="Miller P.J."/>
            <person name="Scott M.A."/>
            <person name="Spackman E."/>
            <person name="Goraichik I."/>
            <person name="Dimitrov K.M."/>
            <person name="Suarez D.L."/>
            <person name="Swayne D.E."/>
        </authorList>
    </citation>
    <scope>NUCLEOTIDE SEQUENCE [LARGE SCALE GENOMIC DNA]</scope>
    <source>
        <strain evidence="1 2">DSM 22418</strain>
    </source>
</reference>
<protein>
    <submittedName>
        <fullName evidence="1">Uncharacterized protein</fullName>
    </submittedName>
</protein>
<gene>
    <name evidence="1" type="ORF">SAMN05660862_0736</name>
</gene>
<evidence type="ECO:0000313" key="1">
    <source>
        <dbReference type="EMBL" id="SMG12993.1"/>
    </source>
</evidence>
<accession>A0A1X7IE93</accession>
<sequence>MRRRVIVVAKRIVEYECPLPVDYCGKVSSFKKLEESIHNPLYDKMHEKLIQPKAYHRRLVKRAQAQSTLFGGYS</sequence>
<name>A0A1X7IE93_9SPHI</name>
<dbReference type="AlphaFoldDB" id="A0A1X7IE93"/>
<proteinExistence type="predicted"/>
<organism evidence="1 2">
    <name type="scientific">Sphingobacterium psychroaquaticum</name>
    <dbReference type="NCBI Taxonomy" id="561061"/>
    <lineage>
        <taxon>Bacteria</taxon>
        <taxon>Pseudomonadati</taxon>
        <taxon>Bacteroidota</taxon>
        <taxon>Sphingobacteriia</taxon>
        <taxon>Sphingobacteriales</taxon>
        <taxon>Sphingobacteriaceae</taxon>
        <taxon>Sphingobacterium</taxon>
    </lineage>
</organism>